<organism evidence="2 3">
    <name type="scientific">Aliiroseovarius pelagivivens</name>
    <dbReference type="NCBI Taxonomy" id="1639690"/>
    <lineage>
        <taxon>Bacteria</taxon>
        <taxon>Pseudomonadati</taxon>
        <taxon>Pseudomonadota</taxon>
        <taxon>Alphaproteobacteria</taxon>
        <taxon>Rhodobacterales</taxon>
        <taxon>Paracoccaceae</taxon>
        <taxon>Aliiroseovarius</taxon>
    </lineage>
</organism>
<dbReference type="Gene3D" id="3.30.70.120">
    <property type="match status" value="1"/>
</dbReference>
<dbReference type="GO" id="GO:0030234">
    <property type="term" value="F:enzyme regulator activity"/>
    <property type="evidence" value="ECO:0007669"/>
    <property type="project" value="InterPro"/>
</dbReference>
<dbReference type="Pfam" id="PF00543">
    <property type="entry name" value="P-II"/>
    <property type="match status" value="1"/>
</dbReference>
<evidence type="ECO:0000313" key="2">
    <source>
        <dbReference type="EMBL" id="SPF79219.1"/>
    </source>
</evidence>
<dbReference type="OrthoDB" id="9793517at2"/>
<reference evidence="2 3" key="1">
    <citation type="submission" date="2018-03" db="EMBL/GenBank/DDBJ databases">
        <authorList>
            <person name="Keele B.F."/>
        </authorList>
    </citation>
    <scope>NUCLEOTIDE SEQUENCE [LARGE SCALE GENOMIC DNA]</scope>
    <source>
        <strain evidence="2 3">CECT 8811</strain>
    </source>
</reference>
<dbReference type="RefSeq" id="WP_108858177.1">
    <property type="nucleotide sequence ID" value="NZ_OMOI01000002.1"/>
</dbReference>
<name>A0A2R8ATN1_9RHOB</name>
<dbReference type="Proteomes" id="UP000244911">
    <property type="component" value="Unassembled WGS sequence"/>
</dbReference>
<gene>
    <name evidence="2" type="ORF">ALP8811_03157</name>
</gene>
<dbReference type="SMART" id="SM00938">
    <property type="entry name" value="P-II"/>
    <property type="match status" value="1"/>
</dbReference>
<dbReference type="GO" id="GO:0006808">
    <property type="term" value="P:regulation of nitrogen utilization"/>
    <property type="evidence" value="ECO:0007669"/>
    <property type="project" value="InterPro"/>
</dbReference>
<dbReference type="AlphaFoldDB" id="A0A2R8ATN1"/>
<evidence type="ECO:0000313" key="3">
    <source>
        <dbReference type="Proteomes" id="UP000244911"/>
    </source>
</evidence>
<protein>
    <recommendedName>
        <fullName evidence="1">Nitrogen regulatory protein P-II</fullName>
    </recommendedName>
</protein>
<dbReference type="EMBL" id="OMOI01000002">
    <property type="protein sequence ID" value="SPF79219.1"/>
    <property type="molecule type" value="Genomic_DNA"/>
</dbReference>
<dbReference type="InterPro" id="IPR011322">
    <property type="entry name" value="N-reg_PII-like_a/b"/>
</dbReference>
<dbReference type="SUPFAM" id="SSF54913">
    <property type="entry name" value="GlnB-like"/>
    <property type="match status" value="1"/>
</dbReference>
<dbReference type="InterPro" id="IPR015867">
    <property type="entry name" value="N-reg_PII/ATP_PRibTrfase_C"/>
</dbReference>
<keyword evidence="3" id="KW-1185">Reference proteome</keyword>
<dbReference type="PROSITE" id="PS51343">
    <property type="entry name" value="PII_GLNB_DOM"/>
    <property type="match status" value="1"/>
</dbReference>
<proteinExistence type="predicted"/>
<evidence type="ECO:0000256" key="1">
    <source>
        <dbReference type="ARBA" id="ARBA00015681"/>
    </source>
</evidence>
<dbReference type="InterPro" id="IPR002187">
    <property type="entry name" value="N-reg_PII"/>
</dbReference>
<accession>A0A2R8ATN1</accession>
<sequence>MKFKLIIVMTQDELTDTAIEAAREKGATGCTVITSARGEGLTPAKTFLGLTVDGQRDVILFLVEEHHSRLILEGIGAACRFDEDPGTGVAFQLDIEDAIGLSGQIATIQQEISKEDL</sequence>